<dbReference type="RefSeq" id="WP_107563123.1">
    <property type="nucleotide sequence ID" value="NZ_NVQC01000024.1"/>
</dbReference>
<dbReference type="OrthoDB" id="9811381at2"/>
<comment type="similarity">
    <text evidence="1 6">Belongs to the NusB family.</text>
</comment>
<comment type="function">
    <text evidence="6">Involved in transcription antitermination. Required for transcription of ribosomal RNA (rRNA) genes. Binds specifically to the boxA antiterminator sequence of the ribosomal RNA (rrn) operons.</text>
</comment>
<dbReference type="Pfam" id="PF01029">
    <property type="entry name" value="NusB"/>
    <property type="match status" value="1"/>
</dbReference>
<dbReference type="CDD" id="cd00619">
    <property type="entry name" value="Terminator_NusB"/>
    <property type="match status" value="1"/>
</dbReference>
<gene>
    <name evidence="6 8" type="primary">nusB</name>
    <name evidence="8" type="ORF">CLG94_09860</name>
</gene>
<evidence type="ECO:0000256" key="3">
    <source>
        <dbReference type="ARBA" id="ARBA00022884"/>
    </source>
</evidence>
<dbReference type="EMBL" id="NVQC01000024">
    <property type="protein sequence ID" value="PTL35364.1"/>
    <property type="molecule type" value="Genomic_DNA"/>
</dbReference>
<evidence type="ECO:0000313" key="9">
    <source>
        <dbReference type="Proteomes" id="UP000241436"/>
    </source>
</evidence>
<dbReference type="Gene3D" id="1.10.940.10">
    <property type="entry name" value="NusB-like"/>
    <property type="match status" value="1"/>
</dbReference>
<proteinExistence type="inferred from homology"/>
<reference evidence="8 9" key="1">
    <citation type="submission" date="2017-09" db="EMBL/GenBank/DDBJ databases">
        <title>Bloom of a denitrifying methanotroph, Candidatus Methylomirabilis limnetica, in a deep stratified lake.</title>
        <authorList>
            <person name="Graf J.S."/>
            <person name="Marchant H.K."/>
            <person name="Tienken D."/>
            <person name="Hach P.F."/>
            <person name="Brand A."/>
            <person name="Schubert C.J."/>
            <person name="Kuypers M.M."/>
            <person name="Milucka J."/>
        </authorList>
    </citation>
    <scope>NUCLEOTIDE SEQUENCE [LARGE SCALE GENOMIC DNA]</scope>
    <source>
        <strain evidence="8 9">Zug</strain>
    </source>
</reference>
<keyword evidence="9" id="KW-1185">Reference proteome</keyword>
<sequence length="143" mass="16155">MDKRHRARELALSLLYQLEFHPLEAFEEQNQAFWVEHPIKPETQSLADELVRGTRHNRKPIDDLLSSHVEHWILSRLALVDLCILRLAAFELLFYGNTPWKVAIDEAIELAKAFGGKDSSGFVNGVLDKLSALAKDNPTAPLG</sequence>
<dbReference type="SUPFAM" id="SSF48013">
    <property type="entry name" value="NusB-like"/>
    <property type="match status" value="1"/>
</dbReference>
<evidence type="ECO:0000313" key="8">
    <source>
        <dbReference type="EMBL" id="PTL35364.1"/>
    </source>
</evidence>
<protein>
    <recommendedName>
        <fullName evidence="6">Transcription antitermination protein NusB</fullName>
    </recommendedName>
    <alternativeName>
        <fullName evidence="6">Antitermination factor NusB</fullName>
    </alternativeName>
</protein>
<dbReference type="GO" id="GO:0006353">
    <property type="term" value="P:DNA-templated transcription termination"/>
    <property type="evidence" value="ECO:0007669"/>
    <property type="project" value="UniProtKB-UniRule"/>
</dbReference>
<comment type="caution">
    <text evidence="8">The sequence shown here is derived from an EMBL/GenBank/DDBJ whole genome shotgun (WGS) entry which is preliminary data.</text>
</comment>
<dbReference type="PANTHER" id="PTHR11078:SF3">
    <property type="entry name" value="ANTITERMINATION NUSB DOMAIN-CONTAINING PROTEIN"/>
    <property type="match status" value="1"/>
</dbReference>
<evidence type="ECO:0000256" key="4">
    <source>
        <dbReference type="ARBA" id="ARBA00023015"/>
    </source>
</evidence>
<reference evidence="9" key="2">
    <citation type="journal article" date="2018" name="Environ. Microbiol.">
        <title>Bloom of a denitrifying methanotroph, 'Candidatus Methylomirabilis limnetica', in a deep stratified lake.</title>
        <authorList>
            <person name="Graf J.S."/>
            <person name="Mayr M.J."/>
            <person name="Marchant H.K."/>
            <person name="Tienken D."/>
            <person name="Hach P.F."/>
            <person name="Brand A."/>
            <person name="Schubert C.J."/>
            <person name="Kuypers M.M."/>
            <person name="Milucka J."/>
        </authorList>
    </citation>
    <scope>NUCLEOTIDE SEQUENCE [LARGE SCALE GENOMIC DNA]</scope>
    <source>
        <strain evidence="9">Zug</strain>
    </source>
</reference>
<keyword evidence="5 6" id="KW-0804">Transcription</keyword>
<dbReference type="AlphaFoldDB" id="A0A2T4TW77"/>
<dbReference type="GO" id="GO:0003723">
    <property type="term" value="F:RNA binding"/>
    <property type="evidence" value="ECO:0007669"/>
    <property type="project" value="UniProtKB-UniRule"/>
</dbReference>
<evidence type="ECO:0000256" key="1">
    <source>
        <dbReference type="ARBA" id="ARBA00005952"/>
    </source>
</evidence>
<dbReference type="NCBIfam" id="TIGR01951">
    <property type="entry name" value="nusB"/>
    <property type="match status" value="1"/>
</dbReference>
<keyword evidence="3 6" id="KW-0694">RNA-binding</keyword>
<keyword evidence="4 6" id="KW-0805">Transcription regulation</keyword>
<dbReference type="Proteomes" id="UP000241436">
    <property type="component" value="Unassembled WGS sequence"/>
</dbReference>
<evidence type="ECO:0000259" key="7">
    <source>
        <dbReference type="Pfam" id="PF01029"/>
    </source>
</evidence>
<evidence type="ECO:0000256" key="2">
    <source>
        <dbReference type="ARBA" id="ARBA00022814"/>
    </source>
</evidence>
<organism evidence="8 9">
    <name type="scientific">Candidatus Methylomirabilis limnetica</name>
    <dbReference type="NCBI Taxonomy" id="2033718"/>
    <lineage>
        <taxon>Bacteria</taxon>
        <taxon>Candidatus Methylomirabilota</taxon>
        <taxon>Candidatus Methylomirabilia</taxon>
        <taxon>Candidatus Methylomirabilales</taxon>
        <taxon>Candidatus Methylomirabilaceae</taxon>
        <taxon>Candidatus Methylomirabilis</taxon>
    </lineage>
</organism>
<feature type="domain" description="NusB/RsmB/TIM44" evidence="7">
    <location>
        <begin position="5"/>
        <end position="130"/>
    </location>
</feature>
<dbReference type="InterPro" id="IPR035926">
    <property type="entry name" value="NusB-like_sf"/>
</dbReference>
<evidence type="ECO:0000256" key="5">
    <source>
        <dbReference type="ARBA" id="ARBA00023163"/>
    </source>
</evidence>
<dbReference type="GO" id="GO:0031564">
    <property type="term" value="P:transcription antitermination"/>
    <property type="evidence" value="ECO:0007669"/>
    <property type="project" value="UniProtKB-KW"/>
</dbReference>
<dbReference type="HAMAP" id="MF_00073">
    <property type="entry name" value="NusB"/>
    <property type="match status" value="1"/>
</dbReference>
<dbReference type="PANTHER" id="PTHR11078">
    <property type="entry name" value="N UTILIZATION SUBSTANCE PROTEIN B-RELATED"/>
    <property type="match status" value="1"/>
</dbReference>
<accession>A0A2T4TW77</accession>
<evidence type="ECO:0000256" key="6">
    <source>
        <dbReference type="HAMAP-Rule" id="MF_00073"/>
    </source>
</evidence>
<name>A0A2T4TW77_9BACT</name>
<keyword evidence="2 6" id="KW-0889">Transcription antitermination</keyword>
<dbReference type="GO" id="GO:0005829">
    <property type="term" value="C:cytosol"/>
    <property type="evidence" value="ECO:0007669"/>
    <property type="project" value="TreeGrafter"/>
</dbReference>
<dbReference type="InterPro" id="IPR011605">
    <property type="entry name" value="NusB_fam"/>
</dbReference>
<dbReference type="InterPro" id="IPR006027">
    <property type="entry name" value="NusB_RsmB_TIM44"/>
</dbReference>